<dbReference type="STRING" id="35608.A0A2U1MYC0"/>
<feature type="domain" description="J" evidence="2">
    <location>
        <begin position="11"/>
        <end position="81"/>
    </location>
</feature>
<dbReference type="InterPro" id="IPR036869">
    <property type="entry name" value="J_dom_sf"/>
</dbReference>
<dbReference type="AlphaFoldDB" id="A0A2U1MYC0"/>
<comment type="caution">
    <text evidence="3">The sequence shown here is derived from an EMBL/GenBank/DDBJ whole genome shotgun (WGS) entry which is preliminary data.</text>
</comment>
<gene>
    <name evidence="3" type="ORF">CTI12_AA210080</name>
</gene>
<accession>A0A2U1MYC0</accession>
<feature type="compositionally biased region" description="Basic and acidic residues" evidence="1">
    <location>
        <begin position="136"/>
        <end position="145"/>
    </location>
</feature>
<sequence>MEGRSMDGSSCYYSVLGIRKDASSSDIRSAYRKLALEWHPDKWTNKPSSLAGEANRRFQKIQEAYSVLSDQSKKKMYDAGGLDLFDDIDDKEGMGDFLHDLMKMMDQNQNTGPQVESLEDLQKTFVDMFGDDLREFMEKQDQTDRKRVRVSSMGKSNMSRSSACR</sequence>
<feature type="region of interest" description="Disordered" evidence="1">
    <location>
        <begin position="136"/>
        <end position="165"/>
    </location>
</feature>
<dbReference type="Pfam" id="PF00226">
    <property type="entry name" value="DnaJ"/>
    <property type="match status" value="1"/>
</dbReference>
<dbReference type="PANTHER" id="PTHR44743:SF11">
    <property type="entry name" value="PUTATIVE, EXPRESSED-RELATED"/>
    <property type="match status" value="1"/>
</dbReference>
<dbReference type="PRINTS" id="PR00625">
    <property type="entry name" value="JDOMAIN"/>
</dbReference>
<evidence type="ECO:0000313" key="4">
    <source>
        <dbReference type="Proteomes" id="UP000245207"/>
    </source>
</evidence>
<dbReference type="InterPro" id="IPR018253">
    <property type="entry name" value="DnaJ_domain_CS"/>
</dbReference>
<evidence type="ECO:0000259" key="2">
    <source>
        <dbReference type="PROSITE" id="PS50076"/>
    </source>
</evidence>
<dbReference type="SUPFAM" id="SSF46565">
    <property type="entry name" value="Chaperone J-domain"/>
    <property type="match status" value="1"/>
</dbReference>
<dbReference type="Proteomes" id="UP000245207">
    <property type="component" value="Unassembled WGS sequence"/>
</dbReference>
<reference evidence="3 4" key="1">
    <citation type="journal article" date="2018" name="Mol. Plant">
        <title>The genome of Artemisia annua provides insight into the evolution of Asteraceae family and artemisinin biosynthesis.</title>
        <authorList>
            <person name="Shen Q."/>
            <person name="Zhang L."/>
            <person name="Liao Z."/>
            <person name="Wang S."/>
            <person name="Yan T."/>
            <person name="Shi P."/>
            <person name="Liu M."/>
            <person name="Fu X."/>
            <person name="Pan Q."/>
            <person name="Wang Y."/>
            <person name="Lv Z."/>
            <person name="Lu X."/>
            <person name="Zhang F."/>
            <person name="Jiang W."/>
            <person name="Ma Y."/>
            <person name="Chen M."/>
            <person name="Hao X."/>
            <person name="Li L."/>
            <person name="Tang Y."/>
            <person name="Lv G."/>
            <person name="Zhou Y."/>
            <person name="Sun X."/>
            <person name="Brodelius P.E."/>
            <person name="Rose J.K.C."/>
            <person name="Tang K."/>
        </authorList>
    </citation>
    <scope>NUCLEOTIDE SEQUENCE [LARGE SCALE GENOMIC DNA]</scope>
    <source>
        <strain evidence="4">cv. Huhao1</strain>
        <tissue evidence="3">Leaf</tissue>
    </source>
</reference>
<dbReference type="OrthoDB" id="10250354at2759"/>
<proteinExistence type="predicted"/>
<evidence type="ECO:0000313" key="3">
    <source>
        <dbReference type="EMBL" id="PWA66194.1"/>
    </source>
</evidence>
<protein>
    <submittedName>
        <fullName evidence="3">DnaJ domain-containing protein</fullName>
    </submittedName>
</protein>
<evidence type="ECO:0000256" key="1">
    <source>
        <dbReference type="SAM" id="MobiDB-lite"/>
    </source>
</evidence>
<dbReference type="InterPro" id="IPR001623">
    <property type="entry name" value="DnaJ_domain"/>
</dbReference>
<dbReference type="Gene3D" id="1.10.287.110">
    <property type="entry name" value="DnaJ domain"/>
    <property type="match status" value="1"/>
</dbReference>
<keyword evidence="4" id="KW-1185">Reference proteome</keyword>
<dbReference type="CDD" id="cd06257">
    <property type="entry name" value="DnaJ"/>
    <property type="match status" value="1"/>
</dbReference>
<name>A0A2U1MYC0_ARTAN</name>
<organism evidence="3 4">
    <name type="scientific">Artemisia annua</name>
    <name type="common">Sweet wormwood</name>
    <dbReference type="NCBI Taxonomy" id="35608"/>
    <lineage>
        <taxon>Eukaryota</taxon>
        <taxon>Viridiplantae</taxon>
        <taxon>Streptophyta</taxon>
        <taxon>Embryophyta</taxon>
        <taxon>Tracheophyta</taxon>
        <taxon>Spermatophyta</taxon>
        <taxon>Magnoliopsida</taxon>
        <taxon>eudicotyledons</taxon>
        <taxon>Gunneridae</taxon>
        <taxon>Pentapetalae</taxon>
        <taxon>asterids</taxon>
        <taxon>campanulids</taxon>
        <taxon>Asterales</taxon>
        <taxon>Asteraceae</taxon>
        <taxon>Asteroideae</taxon>
        <taxon>Anthemideae</taxon>
        <taxon>Artemisiinae</taxon>
        <taxon>Artemisia</taxon>
    </lineage>
</organism>
<dbReference type="EMBL" id="PKPP01004083">
    <property type="protein sequence ID" value="PWA66194.1"/>
    <property type="molecule type" value="Genomic_DNA"/>
</dbReference>
<dbReference type="PROSITE" id="PS00636">
    <property type="entry name" value="DNAJ_1"/>
    <property type="match status" value="1"/>
</dbReference>
<feature type="compositionally biased region" description="Low complexity" evidence="1">
    <location>
        <begin position="151"/>
        <end position="165"/>
    </location>
</feature>
<dbReference type="PANTHER" id="PTHR44743">
    <property type="entry name" value="PUTATIVE, EXPRESSED-RELATED"/>
    <property type="match status" value="1"/>
</dbReference>
<dbReference type="SMART" id="SM00271">
    <property type="entry name" value="DnaJ"/>
    <property type="match status" value="1"/>
</dbReference>
<dbReference type="PROSITE" id="PS50076">
    <property type="entry name" value="DNAJ_2"/>
    <property type="match status" value="1"/>
</dbReference>